<evidence type="ECO:0000313" key="2">
    <source>
        <dbReference type="Proteomes" id="UP001055879"/>
    </source>
</evidence>
<keyword evidence="2" id="KW-1185">Reference proteome</keyword>
<dbReference type="EMBL" id="CM042056">
    <property type="protein sequence ID" value="KAI3696580.1"/>
    <property type="molecule type" value="Genomic_DNA"/>
</dbReference>
<accession>A0ACB8ZKB4</accession>
<name>A0ACB8ZKB4_ARCLA</name>
<dbReference type="Proteomes" id="UP001055879">
    <property type="component" value="Linkage Group LG10"/>
</dbReference>
<evidence type="ECO:0000313" key="1">
    <source>
        <dbReference type="EMBL" id="KAI3696580.1"/>
    </source>
</evidence>
<gene>
    <name evidence="1" type="ORF">L6452_28966</name>
</gene>
<reference evidence="2" key="1">
    <citation type="journal article" date="2022" name="Mol. Ecol. Resour.">
        <title>The genomes of chicory, endive, great burdock and yacon provide insights into Asteraceae palaeo-polyploidization history and plant inulin production.</title>
        <authorList>
            <person name="Fan W."/>
            <person name="Wang S."/>
            <person name="Wang H."/>
            <person name="Wang A."/>
            <person name="Jiang F."/>
            <person name="Liu H."/>
            <person name="Zhao H."/>
            <person name="Xu D."/>
            <person name="Zhang Y."/>
        </authorList>
    </citation>
    <scope>NUCLEOTIDE SEQUENCE [LARGE SCALE GENOMIC DNA]</scope>
    <source>
        <strain evidence="2">cv. Niubang</strain>
    </source>
</reference>
<comment type="caution">
    <text evidence="1">The sequence shown here is derived from an EMBL/GenBank/DDBJ whole genome shotgun (WGS) entry which is preliminary data.</text>
</comment>
<organism evidence="1 2">
    <name type="scientific">Arctium lappa</name>
    <name type="common">Greater burdock</name>
    <name type="synonym">Lappa major</name>
    <dbReference type="NCBI Taxonomy" id="4217"/>
    <lineage>
        <taxon>Eukaryota</taxon>
        <taxon>Viridiplantae</taxon>
        <taxon>Streptophyta</taxon>
        <taxon>Embryophyta</taxon>
        <taxon>Tracheophyta</taxon>
        <taxon>Spermatophyta</taxon>
        <taxon>Magnoliopsida</taxon>
        <taxon>eudicotyledons</taxon>
        <taxon>Gunneridae</taxon>
        <taxon>Pentapetalae</taxon>
        <taxon>asterids</taxon>
        <taxon>campanulids</taxon>
        <taxon>Asterales</taxon>
        <taxon>Asteraceae</taxon>
        <taxon>Carduoideae</taxon>
        <taxon>Cardueae</taxon>
        <taxon>Arctiinae</taxon>
        <taxon>Arctium</taxon>
    </lineage>
</organism>
<protein>
    <submittedName>
        <fullName evidence="1">Uncharacterized protein</fullName>
    </submittedName>
</protein>
<sequence length="297" mass="32729">MMAVLFLVFVLVVVANAKSKLPKSDTNLLEFPLNLEYLEAEFFLYGSLGRGLDHIQPNLTGGGPPPIGARRANLTPLIRNIVAQFGYQEIGHIREIKSRIKGFKRPLLNLSAHSFATVMNQAFGRPLYPLFDPYINDINYLLSSYIIPYVGLTGYVGATPKLKNPLSRKLVAGLLAVESGQDAVFRSLLYERAMVRVIPYGITVAEFTDRISALRNKLGRGGIKDEGLVVTTNNIKNIGKMTGNILVGNRNSLAYGRTPKEILRIVYGSGKEQVPGGFYPRGANGTIARKYLKSKKD</sequence>
<proteinExistence type="predicted"/>
<reference evidence="1 2" key="2">
    <citation type="journal article" date="2022" name="Mol. Ecol. Resour.">
        <title>The genomes of chicory, endive, great burdock and yacon provide insights into Asteraceae paleo-polyploidization history and plant inulin production.</title>
        <authorList>
            <person name="Fan W."/>
            <person name="Wang S."/>
            <person name="Wang H."/>
            <person name="Wang A."/>
            <person name="Jiang F."/>
            <person name="Liu H."/>
            <person name="Zhao H."/>
            <person name="Xu D."/>
            <person name="Zhang Y."/>
        </authorList>
    </citation>
    <scope>NUCLEOTIDE SEQUENCE [LARGE SCALE GENOMIC DNA]</scope>
    <source>
        <strain evidence="2">cv. Niubang</strain>
    </source>
</reference>